<keyword evidence="7 19" id="KW-0812">Transmembrane</keyword>
<evidence type="ECO:0000256" key="13">
    <source>
        <dbReference type="ARBA" id="ARBA00045102"/>
    </source>
</evidence>
<dbReference type="VEuPathDB" id="VectorBase:SCAU001557"/>
<feature type="transmembrane region" description="Helical" evidence="19">
    <location>
        <begin position="750"/>
        <end position="771"/>
    </location>
</feature>
<evidence type="ECO:0000256" key="16">
    <source>
        <dbReference type="ARBA" id="ARBA00073145"/>
    </source>
</evidence>
<evidence type="ECO:0000256" key="11">
    <source>
        <dbReference type="ARBA" id="ARBA00023136"/>
    </source>
</evidence>
<dbReference type="KEGG" id="scac:106089788"/>
<keyword evidence="10 19" id="KW-1133">Transmembrane helix</keyword>
<evidence type="ECO:0000256" key="7">
    <source>
        <dbReference type="ARBA" id="ARBA00022692"/>
    </source>
</evidence>
<protein>
    <recommendedName>
        <fullName evidence="16">Protein O-mannosyltransferase 1</fullName>
        <ecNumber evidence="4">2.4.1.109</ecNumber>
    </recommendedName>
    <alternativeName>
        <fullName evidence="17">Protein rotated abdomen</fullName>
    </alternativeName>
</protein>
<comment type="subcellular location">
    <subcellularLocation>
        <location evidence="1">Endoplasmic reticulum membrane</location>
        <topology evidence="1">Multi-pass membrane protein</topology>
    </subcellularLocation>
</comment>
<keyword evidence="9" id="KW-0256">Endoplasmic reticulum</keyword>
<reference evidence="21" key="1">
    <citation type="submission" date="2020-05" db="UniProtKB">
        <authorList>
            <consortium name="EnsemblMetazoa"/>
        </authorList>
    </citation>
    <scope>IDENTIFICATION</scope>
    <source>
        <strain evidence="21">USDA</strain>
    </source>
</reference>
<feature type="domain" description="MIR" evidence="20">
    <location>
        <begin position="608"/>
        <end position="664"/>
    </location>
</feature>
<evidence type="ECO:0000313" key="21">
    <source>
        <dbReference type="EnsemblMetazoa" id="SCAU001557-PB"/>
    </source>
</evidence>
<dbReference type="Proteomes" id="UP000095300">
    <property type="component" value="Unassembled WGS sequence"/>
</dbReference>
<feature type="transmembrane region" description="Helical" evidence="19">
    <location>
        <begin position="282"/>
        <end position="303"/>
    </location>
</feature>
<feature type="region of interest" description="Disordered" evidence="18">
    <location>
        <begin position="1"/>
        <end position="52"/>
    </location>
</feature>
<dbReference type="Pfam" id="PF02815">
    <property type="entry name" value="MIR"/>
    <property type="match status" value="1"/>
</dbReference>
<dbReference type="PROSITE" id="PS50919">
    <property type="entry name" value="MIR"/>
    <property type="match status" value="3"/>
</dbReference>
<evidence type="ECO:0000256" key="5">
    <source>
        <dbReference type="ARBA" id="ARBA00022676"/>
    </source>
</evidence>
<feature type="compositionally biased region" description="Low complexity" evidence="18">
    <location>
        <begin position="150"/>
        <end position="168"/>
    </location>
</feature>
<comment type="similarity">
    <text evidence="3">Belongs to the glycosyltransferase 39 family.</text>
</comment>
<dbReference type="CDD" id="cd23281">
    <property type="entry name" value="beta-trefoil_MIR_POMT1"/>
    <property type="match status" value="1"/>
</dbReference>
<gene>
    <name evidence="21" type="primary">106089788</name>
</gene>
<accession>A0A1I8NS44</accession>
<evidence type="ECO:0000256" key="6">
    <source>
        <dbReference type="ARBA" id="ARBA00022679"/>
    </source>
</evidence>
<feature type="transmembrane region" description="Helical" evidence="19">
    <location>
        <begin position="854"/>
        <end position="872"/>
    </location>
</feature>
<dbReference type="FunFam" id="2.80.10.50:FF:000012">
    <property type="entry name" value="Protein O-mannosyl-transferase 1"/>
    <property type="match status" value="1"/>
</dbReference>
<evidence type="ECO:0000256" key="19">
    <source>
        <dbReference type="SAM" id="Phobius"/>
    </source>
</evidence>
<evidence type="ECO:0000256" key="15">
    <source>
        <dbReference type="ARBA" id="ARBA00061810"/>
    </source>
</evidence>
<dbReference type="InterPro" id="IPR003342">
    <property type="entry name" value="ArnT-like_N"/>
</dbReference>
<evidence type="ECO:0000259" key="20">
    <source>
        <dbReference type="PROSITE" id="PS50919"/>
    </source>
</evidence>
<dbReference type="PANTHER" id="PTHR10050">
    <property type="entry name" value="DOLICHYL-PHOSPHATE-MANNOSE--PROTEIN MANNOSYLTRANSFERASE"/>
    <property type="match status" value="1"/>
</dbReference>
<comment type="function">
    <text evidence="14">Rt/POMT1 and tw/POMT2 function as a protein O-mannosyltransferase in association with each other to generate and maintain normal muscle development.</text>
</comment>
<dbReference type="SUPFAM" id="SSF82109">
    <property type="entry name" value="MIR domain"/>
    <property type="match status" value="1"/>
</dbReference>
<evidence type="ECO:0000256" key="12">
    <source>
        <dbReference type="ARBA" id="ARBA00045085"/>
    </source>
</evidence>
<evidence type="ECO:0000256" key="4">
    <source>
        <dbReference type="ARBA" id="ARBA00012839"/>
    </source>
</evidence>
<feature type="transmembrane region" description="Helical" evidence="19">
    <location>
        <begin position="332"/>
        <end position="351"/>
    </location>
</feature>
<evidence type="ECO:0000256" key="14">
    <source>
        <dbReference type="ARBA" id="ARBA00059310"/>
    </source>
</evidence>
<evidence type="ECO:0000256" key="9">
    <source>
        <dbReference type="ARBA" id="ARBA00022824"/>
    </source>
</evidence>
<keyword evidence="8" id="KW-0677">Repeat</keyword>
<dbReference type="Pfam" id="PF16192">
    <property type="entry name" value="PMT_4TMC"/>
    <property type="match status" value="1"/>
</dbReference>
<evidence type="ECO:0000256" key="3">
    <source>
        <dbReference type="ARBA" id="ARBA00007222"/>
    </source>
</evidence>
<dbReference type="STRING" id="35570.A0A1I8NS44"/>
<comment type="catalytic activity">
    <reaction evidence="13">
        <text>a di-trans,poly-cis-dolichyl beta-D-mannosyl phosphate + L-seryl-[protein] = 3-O-(alpha-D-mannosyl)-L-seryl-[protein] + a di-trans,poly-cis-dolichyl phosphate + H(+)</text>
        <dbReference type="Rhea" id="RHEA:17377"/>
        <dbReference type="Rhea" id="RHEA-COMP:9863"/>
        <dbReference type="Rhea" id="RHEA-COMP:13546"/>
        <dbReference type="Rhea" id="RHEA-COMP:19498"/>
        <dbReference type="Rhea" id="RHEA-COMP:19501"/>
        <dbReference type="ChEBI" id="CHEBI:15378"/>
        <dbReference type="ChEBI" id="CHEBI:29999"/>
        <dbReference type="ChEBI" id="CHEBI:57683"/>
        <dbReference type="ChEBI" id="CHEBI:58211"/>
        <dbReference type="ChEBI" id="CHEBI:137321"/>
        <dbReference type="EC" id="2.4.1.109"/>
    </reaction>
</comment>
<name>A0A1I8NS44_STOCA</name>
<feature type="domain" description="MIR" evidence="20">
    <location>
        <begin position="473"/>
        <end position="534"/>
    </location>
</feature>
<feature type="region of interest" description="Disordered" evidence="18">
    <location>
        <begin position="118"/>
        <end position="168"/>
    </location>
</feature>
<dbReference type="GO" id="GO:0005789">
    <property type="term" value="C:endoplasmic reticulum membrane"/>
    <property type="evidence" value="ECO:0007669"/>
    <property type="project" value="UniProtKB-SubCell"/>
</dbReference>
<dbReference type="SMART" id="SM00472">
    <property type="entry name" value="MIR"/>
    <property type="match status" value="3"/>
</dbReference>
<feature type="transmembrane region" description="Helical" evidence="19">
    <location>
        <begin position="194"/>
        <end position="213"/>
    </location>
</feature>
<keyword evidence="22" id="KW-1185">Reference proteome</keyword>
<feature type="transmembrane region" description="Helical" evidence="19">
    <location>
        <begin position="417"/>
        <end position="440"/>
    </location>
</feature>
<dbReference type="InterPro" id="IPR036300">
    <property type="entry name" value="MIR_dom_sf"/>
</dbReference>
<proteinExistence type="inferred from homology"/>
<dbReference type="InterPro" id="IPR032421">
    <property type="entry name" value="PMT_4TMC"/>
</dbReference>
<dbReference type="InterPro" id="IPR027005">
    <property type="entry name" value="PMT-like"/>
</dbReference>
<evidence type="ECO:0000313" key="22">
    <source>
        <dbReference type="Proteomes" id="UP000095300"/>
    </source>
</evidence>
<keyword evidence="6" id="KW-0808">Transferase</keyword>
<dbReference type="UniPathway" id="UPA00378"/>
<evidence type="ECO:0000256" key="8">
    <source>
        <dbReference type="ARBA" id="ARBA00022737"/>
    </source>
</evidence>
<keyword evidence="11 19" id="KW-0472">Membrane</keyword>
<keyword evidence="5" id="KW-0328">Glycosyltransferase</keyword>
<evidence type="ECO:0000256" key="1">
    <source>
        <dbReference type="ARBA" id="ARBA00004477"/>
    </source>
</evidence>
<sequence>MLSSKTMVVQRRKKKTFKPKFDNERDQLINSAGAGATNDRLQPDRESNKHHSCDNLQPATIAALNIIQTRAHNLCNGNLKTPVIDCCRDVNCYLNATVCHPYSRETCETIIPTTTSKELNSSRSVSSSRLFLTPTGDDRERSTSREKSSETSGTRKSASPAPTTTTTKAALRSIQNADAHKNPTDYEESYMLKIHLDLFAWLLFALAFVTRFYRLSYPRNVVFDELHYGKSVAHYMRNQFFFDTHPPLGKQLIAAVAESVGYDGNYTAAHVGSPYEQTFPLFWMRLIPAFCGSLLPSAVYFLLKEIGISRRTSLLGGLLVVFDNSMLIQARLILMESMLLLFCTLGLYFLLKFHKSKFLHISWLLNGLASSALLTFAFSVKYVGFFTYCLAVYLIVKYLWDLLYDGTKSDFHIVLQTIAQFIIFCILPIVIYLSIFYIHLNTLYKAGPHDVVLTSAFQASLEGGLASITKNQPLKVAHGSQITLRHTHGHMCWLHSHAHVYPIRYPDGRGSSHQQQVTCYPFKDVNNWWIVKKPKYDDIVVGEKPEYIRHGDIIQLVHGITSRALNTHDVAAPLTPNCQEVSCYIDYGINMKSELLWKVDITNRDKEGSIWKTIKSEVRLIHVSTGAALKYSSRMLPGWGFRQHEVVSDRETGGKDVIWNVEEHRYTKDSDRAERERTMMNAEMIPTGPTQLSFMQKFLELQFKMISIGGQVQSHMYSSNPLEWPLLSRGIAYWVSSESNAQIHLLGNIVIWYTCTLSIFIYIAIFTFYLLRRRRLCYDIDEEEWTRLLHVGHTFFMGYLLHFLPFFFTDSALFLHHYMPAFLYKVQLFCFTVDHIDYLIRRFCVPSLWMVRSYRLAVMAWCVAVIGVYIRFLPISYGTTKLSIEEILALRWKDTWDFVVHRAVGTRTVI</sequence>
<evidence type="ECO:0000256" key="18">
    <source>
        <dbReference type="SAM" id="MobiDB-lite"/>
    </source>
</evidence>
<evidence type="ECO:0000256" key="17">
    <source>
        <dbReference type="ARBA" id="ARBA00079036"/>
    </source>
</evidence>
<feature type="transmembrane region" description="Helical" evidence="19">
    <location>
        <begin position="791"/>
        <end position="808"/>
    </location>
</feature>
<dbReference type="OrthoDB" id="292747at2759"/>
<feature type="domain" description="MIR" evidence="20">
    <location>
        <begin position="545"/>
        <end position="602"/>
    </location>
</feature>
<dbReference type="PANTHER" id="PTHR10050:SF51">
    <property type="entry name" value="PROTEIN O-MANNOSYL-TRANSFERASE 1"/>
    <property type="match status" value="1"/>
</dbReference>
<dbReference type="GO" id="GO:0004169">
    <property type="term" value="F:dolichyl-phosphate-mannose-protein mannosyltransferase activity"/>
    <property type="evidence" value="ECO:0007669"/>
    <property type="project" value="UniProtKB-EC"/>
</dbReference>
<comment type="subunit">
    <text evidence="15">Interacts with tw/POMT2.</text>
</comment>
<dbReference type="EnsemblMetazoa" id="SCAU001557-RB">
    <property type="protein sequence ID" value="SCAU001557-PB"/>
    <property type="gene ID" value="SCAU001557"/>
</dbReference>
<dbReference type="InterPro" id="IPR016093">
    <property type="entry name" value="MIR_motif"/>
</dbReference>
<feature type="compositionally biased region" description="Basic and acidic residues" evidence="18">
    <location>
        <begin position="136"/>
        <end position="149"/>
    </location>
</feature>
<dbReference type="Gene3D" id="2.80.10.50">
    <property type="match status" value="1"/>
</dbReference>
<feature type="compositionally biased region" description="Basic and acidic residues" evidence="18">
    <location>
        <begin position="41"/>
        <end position="52"/>
    </location>
</feature>
<organism evidence="21 22">
    <name type="scientific">Stomoxys calcitrans</name>
    <name type="common">Stable fly</name>
    <name type="synonym">Conops calcitrans</name>
    <dbReference type="NCBI Taxonomy" id="35570"/>
    <lineage>
        <taxon>Eukaryota</taxon>
        <taxon>Metazoa</taxon>
        <taxon>Ecdysozoa</taxon>
        <taxon>Arthropoda</taxon>
        <taxon>Hexapoda</taxon>
        <taxon>Insecta</taxon>
        <taxon>Pterygota</taxon>
        <taxon>Neoptera</taxon>
        <taxon>Endopterygota</taxon>
        <taxon>Diptera</taxon>
        <taxon>Brachycera</taxon>
        <taxon>Muscomorpha</taxon>
        <taxon>Muscoidea</taxon>
        <taxon>Muscidae</taxon>
        <taxon>Stomoxys</taxon>
    </lineage>
</organism>
<dbReference type="EC" id="2.4.1.109" evidence="4"/>
<evidence type="ECO:0000256" key="2">
    <source>
        <dbReference type="ARBA" id="ARBA00004922"/>
    </source>
</evidence>
<dbReference type="AlphaFoldDB" id="A0A1I8NS44"/>
<dbReference type="Pfam" id="PF02366">
    <property type="entry name" value="PMT"/>
    <property type="match status" value="1"/>
</dbReference>
<feature type="transmembrane region" description="Helical" evidence="19">
    <location>
        <begin position="371"/>
        <end position="396"/>
    </location>
</feature>
<evidence type="ECO:0000256" key="10">
    <source>
        <dbReference type="ARBA" id="ARBA00022989"/>
    </source>
</evidence>
<comment type="pathway">
    <text evidence="2">Protein modification; protein glycosylation.</text>
</comment>
<comment type="catalytic activity">
    <reaction evidence="12">
        <text>a di-trans,poly-cis-dolichyl beta-D-mannosyl phosphate + L-threonyl-[protein] = 3-O-(alpha-D-mannosyl)-L-threonyl-[protein] + a di-trans,poly-cis-dolichyl phosphate + H(+)</text>
        <dbReference type="Rhea" id="RHEA:53396"/>
        <dbReference type="Rhea" id="RHEA-COMP:11060"/>
        <dbReference type="Rhea" id="RHEA-COMP:13547"/>
        <dbReference type="Rhea" id="RHEA-COMP:19498"/>
        <dbReference type="Rhea" id="RHEA-COMP:19501"/>
        <dbReference type="ChEBI" id="CHEBI:15378"/>
        <dbReference type="ChEBI" id="CHEBI:30013"/>
        <dbReference type="ChEBI" id="CHEBI:57683"/>
        <dbReference type="ChEBI" id="CHEBI:58211"/>
        <dbReference type="ChEBI" id="CHEBI:137323"/>
        <dbReference type="EC" id="2.4.1.109"/>
    </reaction>
</comment>